<sequence>MEMTIYEDVAHSMYPNKVEIIPLSTRTGVFLLRIKEIPNFAILLWSEAWRDATSKIFIKPAPEYEETSHRKYSVVCICCIPSLFTGKYATSLEEQNEIRNDFNTELFQELDKVCLAQGITTVFIRHKMNLCTEIVQFEDYSFLLSVLCKVCTGSRVFEAMKFVANQGCWRGNC</sequence>
<evidence type="ECO:0000313" key="1">
    <source>
        <dbReference type="EMBL" id="OGL99130.1"/>
    </source>
</evidence>
<proteinExistence type="predicted"/>
<organism evidence="1 2">
    <name type="scientific">Candidatus Uhrbacteria bacterium RIFOXYB2_FULL_45_11</name>
    <dbReference type="NCBI Taxonomy" id="1802421"/>
    <lineage>
        <taxon>Bacteria</taxon>
        <taxon>Candidatus Uhriibacteriota</taxon>
    </lineage>
</organism>
<evidence type="ECO:0000313" key="2">
    <source>
        <dbReference type="Proteomes" id="UP000177331"/>
    </source>
</evidence>
<protein>
    <submittedName>
        <fullName evidence="1">Uncharacterized protein</fullName>
    </submittedName>
</protein>
<reference evidence="1 2" key="1">
    <citation type="journal article" date="2016" name="Nat. Commun.">
        <title>Thousands of microbial genomes shed light on interconnected biogeochemical processes in an aquifer system.</title>
        <authorList>
            <person name="Anantharaman K."/>
            <person name="Brown C.T."/>
            <person name="Hug L.A."/>
            <person name="Sharon I."/>
            <person name="Castelle C.J."/>
            <person name="Probst A.J."/>
            <person name="Thomas B.C."/>
            <person name="Singh A."/>
            <person name="Wilkins M.J."/>
            <person name="Karaoz U."/>
            <person name="Brodie E.L."/>
            <person name="Williams K.H."/>
            <person name="Hubbard S.S."/>
            <person name="Banfield J.F."/>
        </authorList>
    </citation>
    <scope>NUCLEOTIDE SEQUENCE [LARGE SCALE GENOMIC DNA]</scope>
</reference>
<dbReference type="Proteomes" id="UP000177331">
    <property type="component" value="Unassembled WGS sequence"/>
</dbReference>
<dbReference type="AlphaFoldDB" id="A0A1F7W8M6"/>
<dbReference type="EMBL" id="MGFD01000014">
    <property type="protein sequence ID" value="OGL99130.1"/>
    <property type="molecule type" value="Genomic_DNA"/>
</dbReference>
<name>A0A1F7W8M6_9BACT</name>
<gene>
    <name evidence="1" type="ORF">A2318_02375</name>
</gene>
<comment type="caution">
    <text evidence="1">The sequence shown here is derived from an EMBL/GenBank/DDBJ whole genome shotgun (WGS) entry which is preliminary data.</text>
</comment>
<accession>A0A1F7W8M6</accession>